<accession>A0A317C9U9</accession>
<sequence>MRALISDQKKAALFTQGFASKTNSSDNLYYKERVKMKISKGKNLLNMCSVSLLALTLAACGGSSDSDKEEETAERETTSSTTYDASGYSDWVNVDLSTGELATDGNWQVALRRYAIQANGGSSGDGEVSACVAHTYDDMYVDGAAVQSVFESYSAENTLADFDAVNSTYCVEEDYQTDSLETRITEDEWLDSATYTASTSISNGWIIRSSTADNYARVKVSEYNYDSTNHTLNIVLQSELWNGTGFDAVMDSPALSVSSDGKTYWDLDTNTIVTENDDWDLSTTTSGRDTVIQVNGGASGSGDAAVAYIYAQDDSGAAIENSSASDVDNLDSYTDGGDIYNWYQDGSSSAFDNPGSYGGFEYNIAGGHKMWPNYATYIVKDGENHFKLQLLGYYGEDGTAPSGTLLVRHSVTD</sequence>
<dbReference type="Pfam" id="PF14064">
    <property type="entry name" value="HmuY"/>
    <property type="match status" value="1"/>
</dbReference>
<dbReference type="InterPro" id="IPR025921">
    <property type="entry name" value="HmuY"/>
</dbReference>
<protein>
    <recommendedName>
        <fullName evidence="4">HmuY protein</fullName>
    </recommendedName>
</protein>
<evidence type="ECO:0008006" key="4">
    <source>
        <dbReference type="Google" id="ProtNLM"/>
    </source>
</evidence>
<proteinExistence type="predicted"/>
<dbReference type="EMBL" id="QGKL01000035">
    <property type="protein sequence ID" value="PWQ95159.1"/>
    <property type="molecule type" value="Genomic_DNA"/>
</dbReference>
<dbReference type="CDD" id="cd12105">
    <property type="entry name" value="HmuY"/>
    <property type="match status" value="2"/>
</dbReference>
<evidence type="ECO:0000256" key="1">
    <source>
        <dbReference type="SAM" id="MobiDB-lite"/>
    </source>
</evidence>
<reference evidence="2 3" key="1">
    <citation type="submission" date="2018-05" db="EMBL/GenBank/DDBJ databases">
        <title>Leucothrix arctica sp. nov., isolated from Arctic seawater.</title>
        <authorList>
            <person name="Choi A."/>
            <person name="Baek K."/>
        </authorList>
    </citation>
    <scope>NUCLEOTIDE SEQUENCE [LARGE SCALE GENOMIC DNA]</scope>
    <source>
        <strain evidence="2 3">IMCC9719</strain>
    </source>
</reference>
<gene>
    <name evidence="2" type="ORF">DKT75_12480</name>
</gene>
<organism evidence="2 3">
    <name type="scientific">Leucothrix arctica</name>
    <dbReference type="NCBI Taxonomy" id="1481894"/>
    <lineage>
        <taxon>Bacteria</taxon>
        <taxon>Pseudomonadati</taxon>
        <taxon>Pseudomonadota</taxon>
        <taxon>Gammaproteobacteria</taxon>
        <taxon>Thiotrichales</taxon>
        <taxon>Thiotrichaceae</taxon>
        <taxon>Leucothrix</taxon>
    </lineage>
</organism>
<dbReference type="Proteomes" id="UP000245506">
    <property type="component" value="Unassembled WGS sequence"/>
</dbReference>
<comment type="caution">
    <text evidence="2">The sequence shown here is derived from an EMBL/GenBank/DDBJ whole genome shotgun (WGS) entry which is preliminary data.</text>
</comment>
<name>A0A317C9U9_9GAMM</name>
<feature type="region of interest" description="Disordered" evidence="1">
    <location>
        <begin position="61"/>
        <end position="81"/>
    </location>
</feature>
<evidence type="ECO:0000313" key="3">
    <source>
        <dbReference type="Proteomes" id="UP000245506"/>
    </source>
</evidence>
<keyword evidence="3" id="KW-1185">Reference proteome</keyword>
<evidence type="ECO:0000313" key="2">
    <source>
        <dbReference type="EMBL" id="PWQ95159.1"/>
    </source>
</evidence>
<dbReference type="AlphaFoldDB" id="A0A317C9U9"/>